<dbReference type="RefSeq" id="WP_134045974.1">
    <property type="nucleotide sequence ID" value="NZ_FOWW01000006.1"/>
</dbReference>
<name>A0A1I5XN28_9PSEU</name>
<dbReference type="STRING" id="587909.SAMN05421810_106166"/>
<accession>A0A1I5XN28</accession>
<sequence>MTESAQGMDPEGTLAEVRRVRERARRLAHGGAWLTALLLAALVLGSTAWYEAPFGEPDQDGWITHPFWAGLPNVTRSEVGPYLYWFLGIPLVVAATGAWYRWRGGRVGMRVAWHWYVAITLGALASLAVVAAVPRTPDGDHPPGWAGLLTPLIVVAVAAVALGAVERSPGLMAGGVWLGLITAWHSTAGMGGLSGGATWLLNGGDGGSADGGQLTLLGLHRPGPVLLLMVLPLVLVAGRQLWRTRGGTA</sequence>
<feature type="transmembrane region" description="Helical" evidence="1">
    <location>
        <begin position="27"/>
        <end position="50"/>
    </location>
</feature>
<gene>
    <name evidence="2" type="ORF">SAMN05421810_106166</name>
</gene>
<keyword evidence="1" id="KW-1133">Transmembrane helix</keyword>
<feature type="transmembrane region" description="Helical" evidence="1">
    <location>
        <begin position="82"/>
        <end position="100"/>
    </location>
</feature>
<evidence type="ECO:0000256" key="1">
    <source>
        <dbReference type="SAM" id="Phobius"/>
    </source>
</evidence>
<evidence type="ECO:0000313" key="2">
    <source>
        <dbReference type="EMBL" id="SFQ33320.1"/>
    </source>
</evidence>
<feature type="transmembrane region" description="Helical" evidence="1">
    <location>
        <begin position="177"/>
        <end position="201"/>
    </location>
</feature>
<keyword evidence="3" id="KW-1185">Reference proteome</keyword>
<dbReference type="AlphaFoldDB" id="A0A1I5XN28"/>
<dbReference type="EMBL" id="FOWW01000006">
    <property type="protein sequence ID" value="SFQ33320.1"/>
    <property type="molecule type" value="Genomic_DNA"/>
</dbReference>
<evidence type="ECO:0000313" key="3">
    <source>
        <dbReference type="Proteomes" id="UP000198727"/>
    </source>
</evidence>
<feature type="transmembrane region" description="Helical" evidence="1">
    <location>
        <begin position="221"/>
        <end position="242"/>
    </location>
</feature>
<organism evidence="2 3">
    <name type="scientific">Amycolatopsis arida</name>
    <dbReference type="NCBI Taxonomy" id="587909"/>
    <lineage>
        <taxon>Bacteria</taxon>
        <taxon>Bacillati</taxon>
        <taxon>Actinomycetota</taxon>
        <taxon>Actinomycetes</taxon>
        <taxon>Pseudonocardiales</taxon>
        <taxon>Pseudonocardiaceae</taxon>
        <taxon>Amycolatopsis</taxon>
    </lineage>
</organism>
<dbReference type="Proteomes" id="UP000198727">
    <property type="component" value="Unassembled WGS sequence"/>
</dbReference>
<keyword evidence="1" id="KW-0812">Transmembrane</keyword>
<keyword evidence="1" id="KW-0472">Membrane</keyword>
<reference evidence="3" key="1">
    <citation type="submission" date="2016-10" db="EMBL/GenBank/DDBJ databases">
        <authorList>
            <person name="Varghese N."/>
            <person name="Submissions S."/>
        </authorList>
    </citation>
    <scope>NUCLEOTIDE SEQUENCE [LARGE SCALE GENOMIC DNA]</scope>
    <source>
        <strain evidence="3">CGMCC 4.5579</strain>
    </source>
</reference>
<dbReference type="OrthoDB" id="3379031at2"/>
<proteinExistence type="predicted"/>
<protein>
    <submittedName>
        <fullName evidence="2">Uncharacterized protein</fullName>
    </submittedName>
</protein>
<feature type="transmembrane region" description="Helical" evidence="1">
    <location>
        <begin position="112"/>
        <end position="133"/>
    </location>
</feature>
<feature type="transmembrane region" description="Helical" evidence="1">
    <location>
        <begin position="145"/>
        <end position="165"/>
    </location>
</feature>